<dbReference type="Proteomes" id="UP001222325">
    <property type="component" value="Unassembled WGS sequence"/>
</dbReference>
<reference evidence="2" key="1">
    <citation type="submission" date="2023-03" db="EMBL/GenBank/DDBJ databases">
        <title>Massive genome expansion in bonnet fungi (Mycena s.s.) driven by repeated elements and novel gene families across ecological guilds.</title>
        <authorList>
            <consortium name="Lawrence Berkeley National Laboratory"/>
            <person name="Harder C.B."/>
            <person name="Miyauchi S."/>
            <person name="Viragh M."/>
            <person name="Kuo A."/>
            <person name="Thoen E."/>
            <person name="Andreopoulos B."/>
            <person name="Lu D."/>
            <person name="Skrede I."/>
            <person name="Drula E."/>
            <person name="Henrissat B."/>
            <person name="Morin E."/>
            <person name="Kohler A."/>
            <person name="Barry K."/>
            <person name="LaButti K."/>
            <person name="Morin E."/>
            <person name="Salamov A."/>
            <person name="Lipzen A."/>
            <person name="Mereny Z."/>
            <person name="Hegedus B."/>
            <person name="Baldrian P."/>
            <person name="Stursova M."/>
            <person name="Weitz H."/>
            <person name="Taylor A."/>
            <person name="Grigoriev I.V."/>
            <person name="Nagy L.G."/>
            <person name="Martin F."/>
            <person name="Kauserud H."/>
        </authorList>
    </citation>
    <scope>NUCLEOTIDE SEQUENCE</scope>
    <source>
        <strain evidence="2">CBHHK173m</strain>
    </source>
</reference>
<protein>
    <submittedName>
        <fullName evidence="2">Uncharacterized protein</fullName>
    </submittedName>
</protein>
<organism evidence="2 3">
    <name type="scientific">Mycena belliarum</name>
    <dbReference type="NCBI Taxonomy" id="1033014"/>
    <lineage>
        <taxon>Eukaryota</taxon>
        <taxon>Fungi</taxon>
        <taxon>Dikarya</taxon>
        <taxon>Basidiomycota</taxon>
        <taxon>Agaricomycotina</taxon>
        <taxon>Agaricomycetes</taxon>
        <taxon>Agaricomycetidae</taxon>
        <taxon>Agaricales</taxon>
        <taxon>Marasmiineae</taxon>
        <taxon>Mycenaceae</taxon>
        <taxon>Mycena</taxon>
    </lineage>
</organism>
<sequence>MVTLESGALPSTSQPFARTACPSSYDPGLLSPPINTGKAPRSRSRTDSERLRQWSTRSLSAPPTQTTFIAPGPPSPATSVDNFGLLPALRPIRRSRTSFAPGYSSVAEGMTMRGGELVRPPPPLLRPTTFWRRAHRSGVAAASYSPSSHLIRRSTYITAGLSFGSPTHALSAFCVESRLTR</sequence>
<keyword evidence="3" id="KW-1185">Reference proteome</keyword>
<feature type="region of interest" description="Disordered" evidence="1">
    <location>
        <begin position="1"/>
        <end position="76"/>
    </location>
</feature>
<name>A0AAD6TVD0_9AGAR</name>
<accession>A0AAD6TVD0</accession>
<evidence type="ECO:0000313" key="2">
    <source>
        <dbReference type="EMBL" id="KAJ7076103.1"/>
    </source>
</evidence>
<gene>
    <name evidence="2" type="ORF">B0H15DRAFT_1026715</name>
</gene>
<evidence type="ECO:0000256" key="1">
    <source>
        <dbReference type="SAM" id="MobiDB-lite"/>
    </source>
</evidence>
<evidence type="ECO:0000313" key="3">
    <source>
        <dbReference type="Proteomes" id="UP001222325"/>
    </source>
</evidence>
<feature type="compositionally biased region" description="Polar residues" evidence="1">
    <location>
        <begin position="53"/>
        <end position="68"/>
    </location>
</feature>
<dbReference type="AlphaFoldDB" id="A0AAD6TVD0"/>
<comment type="caution">
    <text evidence="2">The sequence shown here is derived from an EMBL/GenBank/DDBJ whole genome shotgun (WGS) entry which is preliminary data.</text>
</comment>
<proteinExistence type="predicted"/>
<dbReference type="EMBL" id="JARJCN010000085">
    <property type="protein sequence ID" value="KAJ7076103.1"/>
    <property type="molecule type" value="Genomic_DNA"/>
</dbReference>